<evidence type="ECO:0000313" key="2">
    <source>
        <dbReference type="Proteomes" id="UP000092634"/>
    </source>
</evidence>
<comment type="caution">
    <text evidence="1">The sequence shown here is derived from an EMBL/GenBank/DDBJ whole genome shotgun (WGS) entry which is preliminary data.</text>
</comment>
<dbReference type="EMBL" id="MAQB02000001">
    <property type="protein sequence ID" value="OFJ49293.1"/>
    <property type="molecule type" value="Genomic_DNA"/>
</dbReference>
<evidence type="ECO:0008006" key="3">
    <source>
        <dbReference type="Google" id="ProtNLM"/>
    </source>
</evidence>
<organism evidence="1 2">
    <name type="scientific">Janthinobacterium lividum</name>
    <dbReference type="NCBI Taxonomy" id="29581"/>
    <lineage>
        <taxon>Bacteria</taxon>
        <taxon>Pseudomonadati</taxon>
        <taxon>Pseudomonadota</taxon>
        <taxon>Betaproteobacteria</taxon>
        <taxon>Burkholderiales</taxon>
        <taxon>Oxalobacteraceae</taxon>
        <taxon>Janthinobacterium</taxon>
    </lineage>
</organism>
<accession>A0A1E8PSI8</accession>
<protein>
    <recommendedName>
        <fullName evidence="3">HIRAN domain-containing protein</fullName>
    </recommendedName>
</protein>
<proteinExistence type="predicted"/>
<reference evidence="1 2" key="1">
    <citation type="submission" date="2016-10" db="EMBL/GenBank/DDBJ databases">
        <title>Updated version of Genome Assembly of Janthinobacterium lividum ERGS5:01.</title>
        <authorList>
            <person name="Kumar R."/>
            <person name="Acharya V."/>
            <person name="Singh D."/>
        </authorList>
    </citation>
    <scope>NUCLEOTIDE SEQUENCE [LARGE SCALE GENOMIC DNA]</scope>
    <source>
        <strain evidence="1 2">ERGS5:01</strain>
    </source>
</reference>
<sequence length="166" mass="18253">MLYLLAIVIVIALLYYVFSGRTSVKPLHQPLLSMRQYVPAIPPGAPAQHWNDAGRFASEVENESMYQPAIAKLAGEHGPGNAEKKCLALLVCDDAHPFQDKAIAVFIDGELVGYLAQNDALRLHRNLGRQELAGQLTSCDAVIRGGGLWHGKRLSYAVWLDLQPHN</sequence>
<dbReference type="Proteomes" id="UP000092634">
    <property type="component" value="Unassembled WGS sequence"/>
</dbReference>
<gene>
    <name evidence="1" type="ORF">BA896_010800</name>
</gene>
<dbReference type="AlphaFoldDB" id="A0A1E8PSI8"/>
<name>A0A1E8PSI8_9BURK</name>
<evidence type="ECO:0000313" key="1">
    <source>
        <dbReference type="EMBL" id="OFJ49293.1"/>
    </source>
</evidence>